<accession>A0A0F7L7B0</accession>
<dbReference type="EMBL" id="KR029593">
    <property type="protein sequence ID" value="AKH47428.1"/>
    <property type="molecule type" value="Genomic_DNA"/>
</dbReference>
<reference evidence="1" key="2">
    <citation type="submission" date="2015-03" db="EMBL/GenBank/DDBJ databases">
        <authorList>
            <person name="Chow C.-E.T."/>
            <person name="Winget D.M."/>
            <person name="White R.A.III."/>
            <person name="Hallam S.J."/>
            <person name="Suttle C.A."/>
        </authorList>
    </citation>
    <scope>NUCLEOTIDE SEQUENCE</scope>
    <source>
        <strain evidence="1">H4084976</strain>
    </source>
</reference>
<protein>
    <submittedName>
        <fullName evidence="1">Uncharacterized protein</fullName>
    </submittedName>
</protein>
<reference evidence="1" key="1">
    <citation type="journal article" date="2015" name="Front. Microbiol.">
        <title>Combining genomic sequencing methods to explore viral diversity and reveal potential virus-host interactions.</title>
        <authorList>
            <person name="Chow C.E."/>
            <person name="Winget D.M."/>
            <person name="White R.A.III."/>
            <person name="Hallam S.J."/>
            <person name="Suttle C.A."/>
        </authorList>
    </citation>
    <scope>NUCLEOTIDE SEQUENCE</scope>
    <source>
        <strain evidence="1">H4084976</strain>
    </source>
</reference>
<proteinExistence type="predicted"/>
<name>A0A0F7L7B0_9VIRU</name>
<sequence>MKVTIKEVKKDHYKINIKTETGEINEVFERSEIRHIIQTLDNKI</sequence>
<evidence type="ECO:0000313" key="1">
    <source>
        <dbReference type="EMBL" id="AKH47428.1"/>
    </source>
</evidence>
<organism evidence="1">
    <name type="scientific">uncultured marine virus</name>
    <dbReference type="NCBI Taxonomy" id="186617"/>
    <lineage>
        <taxon>Viruses</taxon>
        <taxon>environmental samples</taxon>
    </lineage>
</organism>